<gene>
    <name evidence="1" type="ORF">KTS37_13435</name>
</gene>
<sequence>MNSENGAGDAVTGLSDRFRWIEYSGDSGPISIIQDTENHRAWVQSDFVVDVRP</sequence>
<keyword evidence="2" id="KW-1185">Reference proteome</keyword>
<comment type="caution">
    <text evidence="1">The sequence shown here is derived from an EMBL/GenBank/DDBJ whole genome shotgun (WGS) entry which is preliminary data.</text>
</comment>
<accession>A0AA41G3C0</accession>
<organism evidence="1 2">
    <name type="scientific">Haloarcula salina</name>
    <dbReference type="NCBI Taxonomy" id="1429914"/>
    <lineage>
        <taxon>Archaea</taxon>
        <taxon>Methanobacteriati</taxon>
        <taxon>Methanobacteriota</taxon>
        <taxon>Stenosarchaea group</taxon>
        <taxon>Halobacteria</taxon>
        <taxon>Halobacteriales</taxon>
        <taxon>Haloarculaceae</taxon>
        <taxon>Haloarcula</taxon>
    </lineage>
</organism>
<dbReference type="EMBL" id="JAHQXE010000004">
    <property type="protein sequence ID" value="MBV0902791.1"/>
    <property type="molecule type" value="Genomic_DNA"/>
</dbReference>
<dbReference type="AlphaFoldDB" id="A0AA41G3C0"/>
<dbReference type="RefSeq" id="WP_174242984.1">
    <property type="nucleotide sequence ID" value="NZ_JAHQXE010000004.1"/>
</dbReference>
<dbReference type="Proteomes" id="UP001166304">
    <property type="component" value="Unassembled WGS sequence"/>
</dbReference>
<name>A0AA41G3C0_9EURY</name>
<proteinExistence type="predicted"/>
<protein>
    <submittedName>
        <fullName evidence="1">Uncharacterized protein</fullName>
    </submittedName>
</protein>
<evidence type="ECO:0000313" key="1">
    <source>
        <dbReference type="EMBL" id="MBV0902791.1"/>
    </source>
</evidence>
<evidence type="ECO:0000313" key="2">
    <source>
        <dbReference type="Proteomes" id="UP001166304"/>
    </source>
</evidence>
<reference evidence="1" key="1">
    <citation type="submission" date="2021-06" db="EMBL/GenBank/DDBJ databases">
        <title>New haloarchaea isolates fom saline soil.</title>
        <authorList>
            <person name="Duran-Viseras A."/>
            <person name="Sanchez-Porro C.S."/>
            <person name="Ventosa A."/>
        </authorList>
    </citation>
    <scope>NUCLEOTIDE SEQUENCE</scope>
    <source>
        <strain evidence="1">JCM 18369</strain>
    </source>
</reference>